<feature type="compositionally biased region" description="Basic and acidic residues" evidence="1">
    <location>
        <begin position="119"/>
        <end position="132"/>
    </location>
</feature>
<feature type="compositionally biased region" description="Basic and acidic residues" evidence="1">
    <location>
        <begin position="188"/>
        <end position="197"/>
    </location>
</feature>
<sequence>MKTWKRKHDALKDGVASPVGEEKEEFEKEPEERLFPLDEVELKRHVKVNEEQKKELSLAELSCILNVPEARTRESSPGELSTPEYWREWYASTLAASEAAKRNFSEIPPAEGAVASALRKSEGDSDERDVGGGKKLHQRSHKREKARAKKFAAREAPVDTTVVQANVGVPLTNEELFAEVPKPLSSIPERDKGSVRH</sequence>
<evidence type="ECO:0000256" key="1">
    <source>
        <dbReference type="SAM" id="MobiDB-lite"/>
    </source>
</evidence>
<reference evidence="2 3" key="1">
    <citation type="submission" date="2024-09" db="EMBL/GenBank/DDBJ databases">
        <title>Genome sequencing and assembly of Phytophthora oleae, isolate VK10A, causative agent of rot of olive drupes.</title>
        <authorList>
            <person name="Conti Taguali S."/>
            <person name="Riolo M."/>
            <person name="La Spada F."/>
            <person name="Cacciola S.O."/>
            <person name="Dionisio G."/>
        </authorList>
    </citation>
    <scope>NUCLEOTIDE SEQUENCE [LARGE SCALE GENOMIC DNA]</scope>
    <source>
        <strain evidence="2 3">VK10A</strain>
    </source>
</reference>
<organism evidence="2 3">
    <name type="scientific">Phytophthora oleae</name>
    <dbReference type="NCBI Taxonomy" id="2107226"/>
    <lineage>
        <taxon>Eukaryota</taxon>
        <taxon>Sar</taxon>
        <taxon>Stramenopiles</taxon>
        <taxon>Oomycota</taxon>
        <taxon>Peronosporomycetes</taxon>
        <taxon>Peronosporales</taxon>
        <taxon>Peronosporaceae</taxon>
        <taxon>Phytophthora</taxon>
    </lineage>
</organism>
<feature type="compositionally biased region" description="Basic residues" evidence="1">
    <location>
        <begin position="134"/>
        <end position="151"/>
    </location>
</feature>
<proteinExistence type="predicted"/>
<protein>
    <recommendedName>
        <fullName evidence="4">Ribosome biogenesis protein NOP53</fullName>
    </recommendedName>
</protein>
<feature type="region of interest" description="Disordered" evidence="1">
    <location>
        <begin position="1"/>
        <end position="30"/>
    </location>
</feature>
<evidence type="ECO:0000313" key="3">
    <source>
        <dbReference type="Proteomes" id="UP001632037"/>
    </source>
</evidence>
<dbReference type="EMBL" id="JBIMZQ010000053">
    <property type="protein sequence ID" value="KAL3658585.1"/>
    <property type="molecule type" value="Genomic_DNA"/>
</dbReference>
<name>A0ABD3EZU2_9STRA</name>
<accession>A0ABD3EZU2</accession>
<evidence type="ECO:0008006" key="4">
    <source>
        <dbReference type="Google" id="ProtNLM"/>
    </source>
</evidence>
<dbReference type="Proteomes" id="UP001632037">
    <property type="component" value="Unassembled WGS sequence"/>
</dbReference>
<keyword evidence="3" id="KW-1185">Reference proteome</keyword>
<comment type="caution">
    <text evidence="2">The sequence shown here is derived from an EMBL/GenBank/DDBJ whole genome shotgun (WGS) entry which is preliminary data.</text>
</comment>
<evidence type="ECO:0000313" key="2">
    <source>
        <dbReference type="EMBL" id="KAL3658585.1"/>
    </source>
</evidence>
<gene>
    <name evidence="2" type="ORF">V7S43_016469</name>
</gene>
<dbReference type="AlphaFoldDB" id="A0ABD3EZU2"/>
<feature type="region of interest" description="Disordered" evidence="1">
    <location>
        <begin position="104"/>
        <end position="156"/>
    </location>
</feature>
<feature type="region of interest" description="Disordered" evidence="1">
    <location>
        <begin position="178"/>
        <end position="197"/>
    </location>
</feature>